<gene>
    <name evidence="2" type="ORF">UFOVP629_37</name>
</gene>
<accession>A0A6J5NFN3</accession>
<feature type="compositionally biased region" description="Polar residues" evidence="1">
    <location>
        <begin position="1"/>
        <end position="14"/>
    </location>
</feature>
<evidence type="ECO:0000256" key="1">
    <source>
        <dbReference type="SAM" id="MobiDB-lite"/>
    </source>
</evidence>
<evidence type="ECO:0000313" key="2">
    <source>
        <dbReference type="EMBL" id="CAB4154294.1"/>
    </source>
</evidence>
<protein>
    <submittedName>
        <fullName evidence="2">Uncharacterized protein</fullName>
    </submittedName>
</protein>
<name>A0A6J5NFN3_9CAUD</name>
<feature type="region of interest" description="Disordered" evidence="1">
    <location>
        <begin position="1"/>
        <end position="72"/>
    </location>
</feature>
<proteinExistence type="predicted"/>
<dbReference type="EMBL" id="LR796612">
    <property type="protein sequence ID" value="CAB4154294.1"/>
    <property type="molecule type" value="Genomic_DNA"/>
</dbReference>
<sequence length="137" mass="15113">MNDWWSRQLSNPTPRTAPRQDGHSSPPITPPARFGSIQIPVQQQQPQPQQTQQRVLDENRAPTENVSMGDAIRLWKGGEAARRQGDMSCPDCGSQNIFARTAKGGNTMISGNNPAPRCFECGWNGMYDQGSQSSWAV</sequence>
<feature type="compositionally biased region" description="Low complexity" evidence="1">
    <location>
        <begin position="38"/>
        <end position="53"/>
    </location>
</feature>
<organism evidence="2">
    <name type="scientific">uncultured Caudovirales phage</name>
    <dbReference type="NCBI Taxonomy" id="2100421"/>
    <lineage>
        <taxon>Viruses</taxon>
        <taxon>Duplodnaviria</taxon>
        <taxon>Heunggongvirae</taxon>
        <taxon>Uroviricota</taxon>
        <taxon>Caudoviricetes</taxon>
        <taxon>Peduoviridae</taxon>
        <taxon>Maltschvirus</taxon>
        <taxon>Maltschvirus maltsch</taxon>
    </lineage>
</organism>
<reference evidence="2" key="1">
    <citation type="submission" date="2020-04" db="EMBL/GenBank/DDBJ databases">
        <authorList>
            <person name="Chiriac C."/>
            <person name="Salcher M."/>
            <person name="Ghai R."/>
            <person name="Kavagutti S V."/>
        </authorList>
    </citation>
    <scope>NUCLEOTIDE SEQUENCE</scope>
</reference>